<protein>
    <submittedName>
        <fullName evidence="2">Uncharacterized protein</fullName>
    </submittedName>
</protein>
<feature type="region of interest" description="Disordered" evidence="1">
    <location>
        <begin position="36"/>
        <end position="69"/>
    </location>
</feature>
<gene>
    <name evidence="2" type="ORF">B296_00055727</name>
</gene>
<evidence type="ECO:0000313" key="3">
    <source>
        <dbReference type="Proteomes" id="UP000287651"/>
    </source>
</evidence>
<dbReference type="EMBL" id="AMZH03019039">
    <property type="protein sequence ID" value="RRT40870.1"/>
    <property type="molecule type" value="Genomic_DNA"/>
</dbReference>
<proteinExistence type="predicted"/>
<evidence type="ECO:0000313" key="2">
    <source>
        <dbReference type="EMBL" id="RRT40870.1"/>
    </source>
</evidence>
<dbReference type="Proteomes" id="UP000287651">
    <property type="component" value="Unassembled WGS sequence"/>
</dbReference>
<dbReference type="AlphaFoldDB" id="A0A426XN48"/>
<reference evidence="2 3" key="1">
    <citation type="journal article" date="2014" name="Agronomy (Basel)">
        <title>A Draft Genome Sequence for Ensete ventricosum, the Drought-Tolerant Tree Against Hunger.</title>
        <authorList>
            <person name="Harrison J."/>
            <person name="Moore K.A."/>
            <person name="Paszkiewicz K."/>
            <person name="Jones T."/>
            <person name="Grant M."/>
            <person name="Ambacheew D."/>
            <person name="Muzemil S."/>
            <person name="Studholme D.J."/>
        </authorList>
    </citation>
    <scope>NUCLEOTIDE SEQUENCE [LARGE SCALE GENOMIC DNA]</scope>
</reference>
<accession>A0A426XN48</accession>
<name>A0A426XN48_ENSVE</name>
<evidence type="ECO:0000256" key="1">
    <source>
        <dbReference type="SAM" id="MobiDB-lite"/>
    </source>
</evidence>
<sequence>MSGAGFDAGEGNPGSVIILQKRLGVGTAAATSSVGRGWSGSTWRSVPESMNGHSGDMDPPSSAKNDRGESGACLVDEFRLRVLVDYTSTGTPPYFRPASCLRRVDHVGGPAIREYDDVAGQLSEDFNKIGNAVYVSHRLTIAILPVSVIRVTYQHCASDAVGPPLIDRQARTQRRAAEQSEQR</sequence>
<organism evidence="2 3">
    <name type="scientific">Ensete ventricosum</name>
    <name type="common">Abyssinian banana</name>
    <name type="synonym">Musa ensete</name>
    <dbReference type="NCBI Taxonomy" id="4639"/>
    <lineage>
        <taxon>Eukaryota</taxon>
        <taxon>Viridiplantae</taxon>
        <taxon>Streptophyta</taxon>
        <taxon>Embryophyta</taxon>
        <taxon>Tracheophyta</taxon>
        <taxon>Spermatophyta</taxon>
        <taxon>Magnoliopsida</taxon>
        <taxon>Liliopsida</taxon>
        <taxon>Zingiberales</taxon>
        <taxon>Musaceae</taxon>
        <taxon>Ensete</taxon>
    </lineage>
</organism>
<comment type="caution">
    <text evidence="2">The sequence shown here is derived from an EMBL/GenBank/DDBJ whole genome shotgun (WGS) entry which is preliminary data.</text>
</comment>